<dbReference type="Pfam" id="PF15249">
    <property type="entry name" value="GLTSCR1"/>
    <property type="match status" value="1"/>
</dbReference>
<evidence type="ECO:0000256" key="1">
    <source>
        <dbReference type="SAM" id="MobiDB-lite"/>
    </source>
</evidence>
<accession>A0A5J5CKW2</accession>
<protein>
    <recommendedName>
        <fullName evidence="2">GLTSCR protein conserved domain-containing protein</fullName>
    </recommendedName>
</protein>
<evidence type="ECO:0000259" key="2">
    <source>
        <dbReference type="Pfam" id="PF15249"/>
    </source>
</evidence>
<feature type="region of interest" description="Disordered" evidence="1">
    <location>
        <begin position="80"/>
        <end position="100"/>
    </location>
</feature>
<feature type="non-terminal residue" evidence="3">
    <location>
        <position position="859"/>
    </location>
</feature>
<name>A0A5J5CKW2_9PERO</name>
<dbReference type="GO" id="GO:0045893">
    <property type="term" value="P:positive regulation of DNA-templated transcription"/>
    <property type="evidence" value="ECO:0007669"/>
    <property type="project" value="TreeGrafter"/>
</dbReference>
<gene>
    <name evidence="3" type="ORF">FQN60_002934</name>
</gene>
<keyword evidence="4" id="KW-1185">Reference proteome</keyword>
<dbReference type="GO" id="GO:0016514">
    <property type="term" value="C:SWI/SNF complex"/>
    <property type="evidence" value="ECO:0007669"/>
    <property type="project" value="TreeGrafter"/>
</dbReference>
<feature type="domain" description="GLTSCR protein conserved" evidence="2">
    <location>
        <begin position="551"/>
        <end position="651"/>
    </location>
</feature>
<feature type="region of interest" description="Disordered" evidence="1">
    <location>
        <begin position="675"/>
        <end position="715"/>
    </location>
</feature>
<feature type="compositionally biased region" description="Polar residues" evidence="1">
    <location>
        <begin position="80"/>
        <end position="94"/>
    </location>
</feature>
<comment type="caution">
    <text evidence="3">The sequence shown here is derived from an EMBL/GenBank/DDBJ whole genome shotgun (WGS) entry which is preliminary data.</text>
</comment>
<sequence>MDAERGSVAKTAYVMTANVGQQTRVMGVMDDEDDRHLLDILGDVDALNDYLHGSNSKSIEEDDVTNAAYGSDGSFFSSGTVGSNSGLKDGSSTMGEFCEDSTGAGLQLSSTLSFIEDELGSGNSPGGVDFGGEDQPFDILQKSLMEADITEQTLAQEALLDSQPAPTLVQAPVSFPSQLVSGGYGGGVVTTATGAFPTGQFLQGVSQLPNGSAQHIQVLGSFGAGGGVMTLSSLERTSQLVLRPSTPVAPAGAATGGQVFAPNQGQVGQVGLPFKNIPLQNIIIQRGPGGLVRPIQPKPLQAGGQTVYSLGLQATPTPMANVVNANTASPGGQYTANGSIVVQSPLEQQQAQAQTNIPQGQFLMPSSLALTPASTIHNGPADSNSNALITSQNAVQIVAGQNFTAPPGGQLIFNQGVVSRSQVGGVVTQTWTGVSCANPVQTSCAPGRLTLVGPASSGSGGQSQVSASPVQRLLVTQTQNCTSLSPLAGTVTQEHDYRQNSSSPALKQAQLSGIHAMTQDSKLNSQVSAQKRPALLPLTRGEMILQQLRKDHAGVQTLDQRRFSSIEDALQRLLPYHVFQGAPPSQEEFSQVDEEFEVVATQVLKRTHAMVNKYRRLLLVEAERSSPSSEMVMIDRTFNQEERGNLTQDKRMVLVDPDNFLEDFCCGMKSKLFQDPLPSQSSSKSDRGSTEPPYRTDSQPGYGDPGGGGAVVPGAADRLHPSLLENKSVLELKRSQQHYGPSSASNNGLIAANSFPQGNPSPLAATSRGQTHPLSSQPIQPEDPPQLTSPPHTDTDSALEAAVNSILESFCFLTSSRNFNPSSALKGSTLAASKGLENVVSDGDIVRSPVPFSPSLMLT</sequence>
<dbReference type="Proteomes" id="UP000327493">
    <property type="component" value="Chromosome 21"/>
</dbReference>
<reference evidence="3 4" key="1">
    <citation type="submission" date="2019-08" db="EMBL/GenBank/DDBJ databases">
        <title>A chromosome-level genome assembly, high-density linkage maps, and genome scans reveal the genomic architecture of hybrid incompatibilities underlying speciation via character displacement in darters (Percidae: Etheostominae).</title>
        <authorList>
            <person name="Moran R.L."/>
            <person name="Catchen J.M."/>
            <person name="Fuller R.C."/>
        </authorList>
    </citation>
    <scope>NUCLEOTIDE SEQUENCE [LARGE SCALE GENOMIC DNA]</scope>
    <source>
        <strain evidence="3">EspeVRDwgs_2016</strain>
        <tissue evidence="3">Muscle</tissue>
    </source>
</reference>
<dbReference type="AlphaFoldDB" id="A0A5J5CKW2"/>
<dbReference type="InterPro" id="IPR015671">
    <property type="entry name" value="GSCR1_dom"/>
</dbReference>
<evidence type="ECO:0000313" key="4">
    <source>
        <dbReference type="Proteomes" id="UP000327493"/>
    </source>
</evidence>
<proteinExistence type="predicted"/>
<dbReference type="EMBL" id="VOFY01000021">
    <property type="protein sequence ID" value="KAA8581353.1"/>
    <property type="molecule type" value="Genomic_DNA"/>
</dbReference>
<feature type="region of interest" description="Disordered" evidence="1">
    <location>
        <begin position="735"/>
        <end position="796"/>
    </location>
</feature>
<evidence type="ECO:0000313" key="3">
    <source>
        <dbReference type="EMBL" id="KAA8581353.1"/>
    </source>
</evidence>
<dbReference type="PANTHER" id="PTHR15572">
    <property type="entry name" value="GLIOMA TUMOR SUPPRESSOR CANDIDATE REGION GENE 1"/>
    <property type="match status" value="1"/>
</dbReference>
<feature type="compositionally biased region" description="Polar residues" evidence="1">
    <location>
        <begin position="767"/>
        <end position="779"/>
    </location>
</feature>
<feature type="compositionally biased region" description="Polar residues" evidence="1">
    <location>
        <begin position="737"/>
        <end position="760"/>
    </location>
</feature>
<organism evidence="3 4">
    <name type="scientific">Etheostoma spectabile</name>
    <name type="common">orangethroat darter</name>
    <dbReference type="NCBI Taxonomy" id="54343"/>
    <lineage>
        <taxon>Eukaryota</taxon>
        <taxon>Metazoa</taxon>
        <taxon>Chordata</taxon>
        <taxon>Craniata</taxon>
        <taxon>Vertebrata</taxon>
        <taxon>Euteleostomi</taxon>
        <taxon>Actinopterygii</taxon>
        <taxon>Neopterygii</taxon>
        <taxon>Teleostei</taxon>
        <taxon>Neoteleostei</taxon>
        <taxon>Acanthomorphata</taxon>
        <taxon>Eupercaria</taxon>
        <taxon>Perciformes</taxon>
        <taxon>Percoidei</taxon>
        <taxon>Percidae</taxon>
        <taxon>Etheostomatinae</taxon>
        <taxon>Etheostoma</taxon>
    </lineage>
</organism>
<dbReference type="PANTHER" id="PTHR15572:SF2">
    <property type="entry name" value="BRD4-INTERACTING CHROMATIN-REMODELING COMPLEX-ASSOCIATED PROTEIN-LIKE"/>
    <property type="match status" value="1"/>
</dbReference>
<dbReference type="InterPro" id="IPR052438">
    <property type="entry name" value="Chromatin_remod/trans_coact"/>
</dbReference>